<gene>
    <name evidence="1" type="ORF">ANCCAN_29456</name>
</gene>
<sequence length="79" mass="8922">MQPKSKSSTESFLVVMLAPRSLSRNKSVSIIQSAHCSRRRGSSAVAWYSRSPLRGRFAQRHAATVVKSCRGNKRKVHFY</sequence>
<dbReference type="Proteomes" id="UP000252519">
    <property type="component" value="Unassembled WGS sequence"/>
</dbReference>
<reference evidence="1 2" key="1">
    <citation type="submission" date="2014-10" db="EMBL/GenBank/DDBJ databases">
        <title>Draft genome of the hookworm Ancylostoma caninum.</title>
        <authorList>
            <person name="Mitreva M."/>
        </authorList>
    </citation>
    <scope>NUCLEOTIDE SEQUENCE [LARGE SCALE GENOMIC DNA]</scope>
    <source>
        <strain evidence="1 2">Baltimore</strain>
    </source>
</reference>
<proteinExistence type="predicted"/>
<dbReference type="EMBL" id="JOJR01016256">
    <property type="protein sequence ID" value="RCN24840.1"/>
    <property type="molecule type" value="Genomic_DNA"/>
</dbReference>
<dbReference type="AlphaFoldDB" id="A0A368F1G1"/>
<keyword evidence="2" id="KW-1185">Reference proteome</keyword>
<protein>
    <submittedName>
        <fullName evidence="1">Uncharacterized protein</fullName>
    </submittedName>
</protein>
<evidence type="ECO:0000313" key="1">
    <source>
        <dbReference type="EMBL" id="RCN24840.1"/>
    </source>
</evidence>
<organism evidence="1 2">
    <name type="scientific">Ancylostoma caninum</name>
    <name type="common">Dog hookworm</name>
    <dbReference type="NCBI Taxonomy" id="29170"/>
    <lineage>
        <taxon>Eukaryota</taxon>
        <taxon>Metazoa</taxon>
        <taxon>Ecdysozoa</taxon>
        <taxon>Nematoda</taxon>
        <taxon>Chromadorea</taxon>
        <taxon>Rhabditida</taxon>
        <taxon>Rhabditina</taxon>
        <taxon>Rhabditomorpha</taxon>
        <taxon>Strongyloidea</taxon>
        <taxon>Ancylostomatidae</taxon>
        <taxon>Ancylostomatinae</taxon>
        <taxon>Ancylostoma</taxon>
    </lineage>
</organism>
<evidence type="ECO:0000313" key="2">
    <source>
        <dbReference type="Proteomes" id="UP000252519"/>
    </source>
</evidence>
<name>A0A368F1G1_ANCCA</name>
<accession>A0A368F1G1</accession>
<comment type="caution">
    <text evidence="1">The sequence shown here is derived from an EMBL/GenBank/DDBJ whole genome shotgun (WGS) entry which is preliminary data.</text>
</comment>